<dbReference type="AlphaFoldDB" id="A0A501PM71"/>
<keyword evidence="3" id="KW-0862">Zinc</keyword>
<evidence type="ECO:0000256" key="2">
    <source>
        <dbReference type="ARBA" id="ARBA00022723"/>
    </source>
</evidence>
<dbReference type="Proteomes" id="UP000319148">
    <property type="component" value="Unassembled WGS sequence"/>
</dbReference>
<comment type="similarity">
    <text evidence="1">Belongs to the Gfa family.</text>
</comment>
<dbReference type="Pfam" id="PF04828">
    <property type="entry name" value="GFA"/>
    <property type="match status" value="1"/>
</dbReference>
<dbReference type="GO" id="GO:0046872">
    <property type="term" value="F:metal ion binding"/>
    <property type="evidence" value="ECO:0007669"/>
    <property type="project" value="UniProtKB-KW"/>
</dbReference>
<sequence>MTSYAHHGRCHCGNIDYDFVTSKPVTEFAVRQCGCTYCTKQRARYVADPSGELRITYADEDQVGRYRFGQKTADFIFCARCGVAPFVLCETEGQFFGIINTNSLDEADRVPAPEAPHDFDDEDSGDRLARRRKNWIGRVIINSAT</sequence>
<gene>
    <name evidence="5" type="ORF">FIV46_05155</name>
</gene>
<evidence type="ECO:0000256" key="1">
    <source>
        <dbReference type="ARBA" id="ARBA00005495"/>
    </source>
</evidence>
<dbReference type="PANTHER" id="PTHR28620">
    <property type="entry name" value="CENTROMERE PROTEIN V"/>
    <property type="match status" value="1"/>
</dbReference>
<dbReference type="GO" id="GO:0016846">
    <property type="term" value="F:carbon-sulfur lyase activity"/>
    <property type="evidence" value="ECO:0007669"/>
    <property type="project" value="InterPro"/>
</dbReference>
<comment type="caution">
    <text evidence="5">The sequence shown here is derived from an EMBL/GenBank/DDBJ whole genome shotgun (WGS) entry which is preliminary data.</text>
</comment>
<keyword evidence="6" id="KW-1185">Reference proteome</keyword>
<organism evidence="5 6">
    <name type="scientific">Emcibacter nanhaiensis</name>
    <dbReference type="NCBI Taxonomy" id="1505037"/>
    <lineage>
        <taxon>Bacteria</taxon>
        <taxon>Pseudomonadati</taxon>
        <taxon>Pseudomonadota</taxon>
        <taxon>Alphaproteobacteria</taxon>
        <taxon>Emcibacterales</taxon>
        <taxon>Emcibacteraceae</taxon>
        <taxon>Emcibacter</taxon>
    </lineage>
</organism>
<accession>A0A501PM71</accession>
<proteinExistence type="inferred from homology"/>
<dbReference type="OrthoDB" id="9805575at2"/>
<dbReference type="InterPro" id="IPR052355">
    <property type="entry name" value="CENP-V-like"/>
</dbReference>
<name>A0A501PM71_9PROT</name>
<dbReference type="PANTHER" id="PTHR28620:SF1">
    <property type="entry name" value="CENP-V_GFA DOMAIN-CONTAINING PROTEIN"/>
    <property type="match status" value="1"/>
</dbReference>
<keyword evidence="2" id="KW-0479">Metal-binding</keyword>
<reference evidence="6" key="1">
    <citation type="submission" date="2019-06" db="EMBL/GenBank/DDBJ databases">
        <title>The complete genome of Emcibacter congregatus ZYLT.</title>
        <authorList>
            <person name="Zhao Z."/>
        </authorList>
    </citation>
    <scope>NUCLEOTIDE SEQUENCE [LARGE SCALE GENOMIC DNA]</scope>
    <source>
        <strain evidence="6">MCCC 1A06723</strain>
    </source>
</reference>
<dbReference type="PROSITE" id="PS51891">
    <property type="entry name" value="CENP_V_GFA"/>
    <property type="match status" value="1"/>
</dbReference>
<evidence type="ECO:0000313" key="5">
    <source>
        <dbReference type="EMBL" id="TPD61599.1"/>
    </source>
</evidence>
<dbReference type="InterPro" id="IPR011057">
    <property type="entry name" value="Mss4-like_sf"/>
</dbReference>
<dbReference type="RefSeq" id="WP_139939083.1">
    <property type="nucleotide sequence ID" value="NZ_JBHSYP010000003.1"/>
</dbReference>
<evidence type="ECO:0000256" key="3">
    <source>
        <dbReference type="ARBA" id="ARBA00022833"/>
    </source>
</evidence>
<dbReference type="InterPro" id="IPR006913">
    <property type="entry name" value="CENP-V/GFA"/>
</dbReference>
<dbReference type="EMBL" id="VFIY01000005">
    <property type="protein sequence ID" value="TPD61599.1"/>
    <property type="molecule type" value="Genomic_DNA"/>
</dbReference>
<feature type="domain" description="CENP-V/GFA" evidence="4">
    <location>
        <begin position="6"/>
        <end position="118"/>
    </location>
</feature>
<evidence type="ECO:0000313" key="6">
    <source>
        <dbReference type="Proteomes" id="UP000319148"/>
    </source>
</evidence>
<evidence type="ECO:0000259" key="4">
    <source>
        <dbReference type="PROSITE" id="PS51891"/>
    </source>
</evidence>
<dbReference type="SUPFAM" id="SSF51316">
    <property type="entry name" value="Mss4-like"/>
    <property type="match status" value="1"/>
</dbReference>
<dbReference type="Gene3D" id="2.170.150.70">
    <property type="match status" value="1"/>
</dbReference>
<protein>
    <recommendedName>
        <fullName evidence="4">CENP-V/GFA domain-containing protein</fullName>
    </recommendedName>
</protein>